<dbReference type="STRING" id="1415166.NONO_c14460"/>
<dbReference type="eggNOG" id="COG2180">
    <property type="taxonomic scope" value="Bacteria"/>
</dbReference>
<keyword evidence="3" id="KW-0560">Oxidoreductase</keyword>
<dbReference type="HOGENOM" id="CLU_084469_1_0_11"/>
<dbReference type="RefSeq" id="WP_025347767.1">
    <property type="nucleotide sequence ID" value="NZ_CP006850.1"/>
</dbReference>
<dbReference type="GO" id="GO:0051131">
    <property type="term" value="P:chaperone-mediated protein complex assembly"/>
    <property type="evidence" value="ECO:0007669"/>
    <property type="project" value="InterPro"/>
</dbReference>
<dbReference type="NCBIfam" id="TIGR00684">
    <property type="entry name" value="narJ"/>
    <property type="match status" value="1"/>
</dbReference>
<keyword evidence="4" id="KW-1185">Reference proteome</keyword>
<dbReference type="EMBL" id="CP006850">
    <property type="protein sequence ID" value="AHH16249.1"/>
    <property type="molecule type" value="Genomic_DNA"/>
</dbReference>
<organism evidence="3 4">
    <name type="scientific">Nocardia nova SH22a</name>
    <dbReference type="NCBI Taxonomy" id="1415166"/>
    <lineage>
        <taxon>Bacteria</taxon>
        <taxon>Bacillati</taxon>
        <taxon>Actinomycetota</taxon>
        <taxon>Actinomycetes</taxon>
        <taxon>Mycobacteriales</taxon>
        <taxon>Nocardiaceae</taxon>
        <taxon>Nocardia</taxon>
    </lineage>
</organism>
<dbReference type="GO" id="GO:0042128">
    <property type="term" value="P:nitrate assimilation"/>
    <property type="evidence" value="ECO:0007669"/>
    <property type="project" value="UniProtKB-KW"/>
</dbReference>
<evidence type="ECO:0000313" key="3">
    <source>
        <dbReference type="EMBL" id="AHH16249.1"/>
    </source>
</evidence>
<proteinExistence type="predicted"/>
<dbReference type="EC" id="1.7.99.4" evidence="3"/>
<dbReference type="AlphaFoldDB" id="W5TAR0"/>
<dbReference type="Gene3D" id="1.10.3480.10">
    <property type="entry name" value="TorD-like"/>
    <property type="match status" value="1"/>
</dbReference>
<protein>
    <submittedName>
        <fullName evidence="3">Nitrate reductase delta subunit</fullName>
        <ecNumber evidence="3">1.7.99.4</ecNumber>
    </submittedName>
</protein>
<dbReference type="InterPro" id="IPR003765">
    <property type="entry name" value="NO3_reductase_chaperone_NarJ"/>
</dbReference>
<sequence>MNLLKLRKRPTPVVEMSERGRLLVWRISALILDYPRPESLALLDTMSDAISELPNPVRENLSRLLAHLTATDAHTLARDYVETFDLRRRASLHLTYYAYGDTRKRGMALLRFKHAYRHAGAELSDHELPDHLPVLLEFAATVDPVGGERLLGEHVPVLEMLRLSLTDSGSPYADALAAVLATLPPPTTADRRRIAELAAQGPPDEDVGLEPYSLNSETMHPAMNPDLYSPPSNDSCGTAAPFATSGDRR</sequence>
<dbReference type="Proteomes" id="UP000019150">
    <property type="component" value="Chromosome"/>
</dbReference>
<dbReference type="PANTHER" id="PTHR43680:SF2">
    <property type="entry name" value="NITRATE REDUCTASE MOLYBDENUM COFACTOR ASSEMBLY CHAPERONE NARJ"/>
    <property type="match status" value="1"/>
</dbReference>
<reference evidence="3 4" key="1">
    <citation type="journal article" date="2014" name="Appl. Environ. Microbiol.">
        <title>Insights into the Microbial Degradation of Rubber and Gutta-Percha by Analysis of the Complete Genome of Nocardia nova SH22a.</title>
        <authorList>
            <person name="Luo Q."/>
            <person name="Hiessl S."/>
            <person name="Poehlein A."/>
            <person name="Daniel R."/>
            <person name="Steinbuchel A."/>
        </authorList>
    </citation>
    <scope>NUCLEOTIDE SEQUENCE [LARGE SCALE GENOMIC DNA]</scope>
    <source>
        <strain evidence="3">SH22a</strain>
    </source>
</reference>
<dbReference type="GO" id="GO:0051082">
    <property type="term" value="F:unfolded protein binding"/>
    <property type="evidence" value="ECO:0007669"/>
    <property type="project" value="InterPro"/>
</dbReference>
<dbReference type="OrthoDB" id="4307003at2"/>
<dbReference type="PATRIC" id="fig|1415166.3.peg.1473"/>
<evidence type="ECO:0000256" key="2">
    <source>
        <dbReference type="SAM" id="MobiDB-lite"/>
    </source>
</evidence>
<evidence type="ECO:0000313" key="4">
    <source>
        <dbReference type="Proteomes" id="UP000019150"/>
    </source>
</evidence>
<name>W5TAR0_9NOCA</name>
<keyword evidence="1" id="KW-0534">Nitrate assimilation</keyword>
<dbReference type="KEGG" id="nno:NONO_c14460"/>
<dbReference type="PANTHER" id="PTHR43680">
    <property type="entry name" value="NITRATE REDUCTASE MOLYBDENUM COFACTOR ASSEMBLY CHAPERONE"/>
    <property type="match status" value="1"/>
</dbReference>
<evidence type="ECO:0000256" key="1">
    <source>
        <dbReference type="ARBA" id="ARBA00023063"/>
    </source>
</evidence>
<gene>
    <name evidence="3" type="primary">narJ1</name>
    <name evidence="3" type="ORF">NONO_c14460</name>
</gene>
<dbReference type="SUPFAM" id="SSF89155">
    <property type="entry name" value="TorD-like"/>
    <property type="match status" value="1"/>
</dbReference>
<dbReference type="GO" id="GO:0016530">
    <property type="term" value="F:metallochaperone activity"/>
    <property type="evidence" value="ECO:0007669"/>
    <property type="project" value="TreeGrafter"/>
</dbReference>
<dbReference type="InterPro" id="IPR020945">
    <property type="entry name" value="DMSO/NO3_reduct_chaperone"/>
</dbReference>
<dbReference type="Pfam" id="PF02613">
    <property type="entry name" value="Nitrate_red_del"/>
    <property type="match status" value="1"/>
</dbReference>
<dbReference type="InterPro" id="IPR036411">
    <property type="entry name" value="TorD-like_sf"/>
</dbReference>
<feature type="region of interest" description="Disordered" evidence="2">
    <location>
        <begin position="198"/>
        <end position="249"/>
    </location>
</feature>
<accession>W5TAR0</accession>
<dbReference type="GO" id="GO:0016491">
    <property type="term" value="F:oxidoreductase activity"/>
    <property type="evidence" value="ECO:0007669"/>
    <property type="project" value="UniProtKB-KW"/>
</dbReference>